<evidence type="ECO:0000256" key="1">
    <source>
        <dbReference type="SAM" id="MobiDB-lite"/>
    </source>
</evidence>
<dbReference type="GO" id="GO:0000387">
    <property type="term" value="P:spliceosomal snRNP assembly"/>
    <property type="evidence" value="ECO:0007669"/>
    <property type="project" value="InterPro"/>
</dbReference>
<reference evidence="2 3" key="1">
    <citation type="journal article" date="2017" name="Nat. Ecol. Evol.">
        <title>Scallop genome provides insights into evolution of bilaterian karyotype and development.</title>
        <authorList>
            <person name="Wang S."/>
            <person name="Zhang J."/>
            <person name="Jiao W."/>
            <person name="Li J."/>
            <person name="Xun X."/>
            <person name="Sun Y."/>
            <person name="Guo X."/>
            <person name="Huan P."/>
            <person name="Dong B."/>
            <person name="Zhang L."/>
            <person name="Hu X."/>
            <person name="Sun X."/>
            <person name="Wang J."/>
            <person name="Zhao C."/>
            <person name="Wang Y."/>
            <person name="Wang D."/>
            <person name="Huang X."/>
            <person name="Wang R."/>
            <person name="Lv J."/>
            <person name="Li Y."/>
            <person name="Zhang Z."/>
            <person name="Liu B."/>
            <person name="Lu W."/>
            <person name="Hui Y."/>
            <person name="Liang J."/>
            <person name="Zhou Z."/>
            <person name="Hou R."/>
            <person name="Li X."/>
            <person name="Liu Y."/>
            <person name="Li H."/>
            <person name="Ning X."/>
            <person name="Lin Y."/>
            <person name="Zhao L."/>
            <person name="Xing Q."/>
            <person name="Dou J."/>
            <person name="Li Y."/>
            <person name="Mao J."/>
            <person name="Guo H."/>
            <person name="Dou H."/>
            <person name="Li T."/>
            <person name="Mu C."/>
            <person name="Jiang W."/>
            <person name="Fu Q."/>
            <person name="Fu X."/>
            <person name="Miao Y."/>
            <person name="Liu J."/>
            <person name="Yu Q."/>
            <person name="Li R."/>
            <person name="Liao H."/>
            <person name="Li X."/>
            <person name="Kong Y."/>
            <person name="Jiang Z."/>
            <person name="Chourrout D."/>
            <person name="Li R."/>
            <person name="Bao Z."/>
        </authorList>
    </citation>
    <scope>NUCLEOTIDE SEQUENCE [LARGE SCALE GENOMIC DNA]</scope>
    <source>
        <strain evidence="2 3">PY_sf001</strain>
    </source>
</reference>
<dbReference type="Proteomes" id="UP000242188">
    <property type="component" value="Unassembled WGS sequence"/>
</dbReference>
<keyword evidence="3" id="KW-1185">Reference proteome</keyword>
<feature type="region of interest" description="Disordered" evidence="1">
    <location>
        <begin position="186"/>
        <end position="228"/>
    </location>
</feature>
<protein>
    <submittedName>
        <fullName evidence="2">Gem-associated protein 8</fullName>
    </submittedName>
</protein>
<sequence>MEVKEVNGQLPDGKLNGCDSGTDSSTFDITSTDSDPSTATVTSVTSQTDSQSQLEYLETNCQVNGHTKIKEMDQDSLSLDLSKSDSQDLDLSISSSDKENIKDETLTNTKPQSCLPKLDKPDWYLNPCFQNYWQHYYHCMAWFHRHNSVTKNLTQPQSTGGFPPGGPPAMARLPWAGVASSYKWPNSGCPPRENPYHMGARHRGKNRRKGNGRGRGHRGAQHHSHVRNTCNGQVLTEEKSLTSQENQQGSDSDSEVFEMEITDDMVEFFTKSEQHKKERDAKKTEETKEDSRLDLEGANATKKAPTTAAPLERPGVRRTQEMVLLYGKGAAMVHGMETAMQMSYDRNMDILQPKYWPNMPLKISFS</sequence>
<name>A0A210QVT7_MIZYE</name>
<dbReference type="STRING" id="6573.A0A210QVT7"/>
<dbReference type="InterPro" id="IPR034754">
    <property type="entry name" value="GEMIN8"/>
</dbReference>
<feature type="compositionally biased region" description="Basic residues" evidence="1">
    <location>
        <begin position="199"/>
        <end position="226"/>
    </location>
</feature>
<dbReference type="Pfam" id="PF15348">
    <property type="entry name" value="GEMIN8"/>
    <property type="match status" value="1"/>
</dbReference>
<proteinExistence type="predicted"/>
<feature type="region of interest" description="Disordered" evidence="1">
    <location>
        <begin position="1"/>
        <end position="49"/>
    </location>
</feature>
<feature type="region of interest" description="Disordered" evidence="1">
    <location>
        <begin position="270"/>
        <end position="309"/>
    </location>
</feature>
<comment type="caution">
    <text evidence="2">The sequence shown here is derived from an EMBL/GenBank/DDBJ whole genome shotgun (WGS) entry which is preliminary data.</text>
</comment>
<gene>
    <name evidence="2" type="ORF">KP79_PYT12869</name>
</gene>
<organism evidence="2 3">
    <name type="scientific">Mizuhopecten yessoensis</name>
    <name type="common">Japanese scallop</name>
    <name type="synonym">Patinopecten yessoensis</name>
    <dbReference type="NCBI Taxonomy" id="6573"/>
    <lineage>
        <taxon>Eukaryota</taxon>
        <taxon>Metazoa</taxon>
        <taxon>Spiralia</taxon>
        <taxon>Lophotrochozoa</taxon>
        <taxon>Mollusca</taxon>
        <taxon>Bivalvia</taxon>
        <taxon>Autobranchia</taxon>
        <taxon>Pteriomorphia</taxon>
        <taxon>Pectinida</taxon>
        <taxon>Pectinoidea</taxon>
        <taxon>Pectinidae</taxon>
        <taxon>Mizuhopecten</taxon>
    </lineage>
</organism>
<dbReference type="PANTHER" id="PTHR16238:SF7">
    <property type="entry name" value="GEM-ASSOCIATED PROTEIN 8"/>
    <property type="match status" value="1"/>
</dbReference>
<dbReference type="EMBL" id="NEDP02001613">
    <property type="protein sequence ID" value="OWF52878.1"/>
    <property type="molecule type" value="Genomic_DNA"/>
</dbReference>
<accession>A0A210QVT7</accession>
<feature type="compositionally biased region" description="Basic and acidic residues" evidence="1">
    <location>
        <begin position="270"/>
        <end position="295"/>
    </location>
</feature>
<evidence type="ECO:0000313" key="3">
    <source>
        <dbReference type="Proteomes" id="UP000242188"/>
    </source>
</evidence>
<dbReference type="AlphaFoldDB" id="A0A210QVT7"/>
<evidence type="ECO:0000313" key="2">
    <source>
        <dbReference type="EMBL" id="OWF52878.1"/>
    </source>
</evidence>
<dbReference type="GO" id="GO:0032797">
    <property type="term" value="C:SMN complex"/>
    <property type="evidence" value="ECO:0007669"/>
    <property type="project" value="InterPro"/>
</dbReference>
<feature type="compositionally biased region" description="Low complexity" evidence="1">
    <location>
        <begin position="19"/>
        <end position="49"/>
    </location>
</feature>
<dbReference type="PANTHER" id="PTHR16238">
    <property type="entry name" value="GEM-ASSOCIATED PROTEIN 8"/>
    <property type="match status" value="1"/>
</dbReference>
<feature type="compositionally biased region" description="Low complexity" evidence="1">
    <location>
        <begin position="300"/>
        <end position="309"/>
    </location>
</feature>
<dbReference type="OrthoDB" id="5989213at2759"/>